<dbReference type="AlphaFoldDB" id="A0A4Q9MQK6"/>
<gene>
    <name evidence="2" type="ORF">BD311DRAFT_249762</name>
</gene>
<accession>A0A4Q9MQK6</accession>
<protein>
    <submittedName>
        <fullName evidence="2">Uncharacterized protein</fullName>
    </submittedName>
</protein>
<proteinExistence type="predicted"/>
<name>A0A4Q9MQK6_9APHY</name>
<evidence type="ECO:0000313" key="2">
    <source>
        <dbReference type="EMBL" id="TBU30009.1"/>
    </source>
</evidence>
<feature type="region of interest" description="Disordered" evidence="1">
    <location>
        <begin position="134"/>
        <end position="171"/>
    </location>
</feature>
<dbReference type="EMBL" id="ML143409">
    <property type="protein sequence ID" value="TBU30009.1"/>
    <property type="molecule type" value="Genomic_DNA"/>
</dbReference>
<dbReference type="Proteomes" id="UP000292957">
    <property type="component" value="Unassembled WGS sequence"/>
</dbReference>
<sequence length="196" mass="21719">MFRTGAMTMIDSSTTRRQTFLERSRAFLYMGCGPSGRRGLVRASHKLILLPHSRLSYEHHAASAFITFTSPGLSKSRKIRSRDENLVNRSVVYDAHACRALRAHTDRRQCHIVSKGAPHDLLRATPPLKLLSRNHKADPVPAKGAWEPADERVSSTTFNGNQATLRARLPLPRLASPVTKATLPSALQHQPGPPYA</sequence>
<reference evidence="2" key="1">
    <citation type="submission" date="2019-01" db="EMBL/GenBank/DDBJ databases">
        <title>Draft genome sequences of three monokaryotic isolates of the white-rot basidiomycete fungus Dichomitus squalens.</title>
        <authorList>
            <consortium name="DOE Joint Genome Institute"/>
            <person name="Lopez S.C."/>
            <person name="Andreopoulos B."/>
            <person name="Pangilinan J."/>
            <person name="Lipzen A."/>
            <person name="Riley R."/>
            <person name="Ahrendt S."/>
            <person name="Ng V."/>
            <person name="Barry K."/>
            <person name="Daum C."/>
            <person name="Grigoriev I.V."/>
            <person name="Hilden K.S."/>
            <person name="Makela M.R."/>
            <person name="de Vries R.P."/>
        </authorList>
    </citation>
    <scope>NUCLEOTIDE SEQUENCE [LARGE SCALE GENOMIC DNA]</scope>
    <source>
        <strain evidence="2">OM18370.1</strain>
    </source>
</reference>
<organism evidence="2">
    <name type="scientific">Dichomitus squalens</name>
    <dbReference type="NCBI Taxonomy" id="114155"/>
    <lineage>
        <taxon>Eukaryota</taxon>
        <taxon>Fungi</taxon>
        <taxon>Dikarya</taxon>
        <taxon>Basidiomycota</taxon>
        <taxon>Agaricomycotina</taxon>
        <taxon>Agaricomycetes</taxon>
        <taxon>Polyporales</taxon>
        <taxon>Polyporaceae</taxon>
        <taxon>Dichomitus</taxon>
    </lineage>
</organism>
<evidence type="ECO:0000256" key="1">
    <source>
        <dbReference type="SAM" id="MobiDB-lite"/>
    </source>
</evidence>